<dbReference type="Proteomes" id="UP000575898">
    <property type="component" value="Unassembled WGS sequence"/>
</dbReference>
<dbReference type="EMBL" id="JACHHY010000015">
    <property type="protein sequence ID" value="MBB5019298.1"/>
    <property type="molecule type" value="Genomic_DNA"/>
</dbReference>
<dbReference type="PROSITE" id="PS50297">
    <property type="entry name" value="ANK_REP_REGION"/>
    <property type="match status" value="1"/>
</dbReference>
<dbReference type="InterPro" id="IPR002110">
    <property type="entry name" value="Ankyrin_rpt"/>
</dbReference>
<evidence type="ECO:0008006" key="4">
    <source>
        <dbReference type="Google" id="ProtNLM"/>
    </source>
</evidence>
<evidence type="ECO:0000313" key="3">
    <source>
        <dbReference type="Proteomes" id="UP000575898"/>
    </source>
</evidence>
<reference evidence="2 3" key="1">
    <citation type="submission" date="2020-08" db="EMBL/GenBank/DDBJ databases">
        <title>Genomic Encyclopedia of Type Strains, Phase IV (KMG-IV): sequencing the most valuable type-strain genomes for metagenomic binning, comparative biology and taxonomic classification.</title>
        <authorList>
            <person name="Goeker M."/>
        </authorList>
    </citation>
    <scope>NUCLEOTIDE SEQUENCE [LARGE SCALE GENOMIC DNA]</scope>
    <source>
        <strain evidence="2 3">DSM 27165</strain>
    </source>
</reference>
<dbReference type="AlphaFoldDB" id="A0A840MKX0"/>
<dbReference type="RefSeq" id="WP_184039906.1">
    <property type="nucleotide sequence ID" value="NZ_JACHHY010000015.1"/>
</dbReference>
<dbReference type="PROSITE" id="PS50088">
    <property type="entry name" value="ANK_REPEAT"/>
    <property type="match status" value="1"/>
</dbReference>
<gene>
    <name evidence="2" type="ORF">HNQ59_002596</name>
</gene>
<name>A0A840MKX0_9PROT</name>
<dbReference type="Gene3D" id="1.25.40.20">
    <property type="entry name" value="Ankyrin repeat-containing domain"/>
    <property type="match status" value="1"/>
</dbReference>
<evidence type="ECO:0000313" key="2">
    <source>
        <dbReference type="EMBL" id="MBB5019298.1"/>
    </source>
</evidence>
<sequence>MWSRRWRIYGWSIGGMLVLFASTFGWWLSSTDVWSVISCATDGRSWAKPFCRATVTYFRPTTTDTASLKNDHGWPYQLLAIRDPHLRQQLFERFIAKGLNLNVPSPADSTLMGVEGKTVLFSAASDGDVEGVKLLLALGADKRHRSAIGRLPVDYAISMKRKTGDPKYDEVIRLLQ</sequence>
<evidence type="ECO:0000256" key="1">
    <source>
        <dbReference type="PROSITE-ProRule" id="PRU00023"/>
    </source>
</evidence>
<accession>A0A840MKX0</accession>
<comment type="caution">
    <text evidence="2">The sequence shown here is derived from an EMBL/GenBank/DDBJ whole genome shotgun (WGS) entry which is preliminary data.</text>
</comment>
<protein>
    <recommendedName>
        <fullName evidence="4">Ankyrin repeat domain-containing protein</fullName>
    </recommendedName>
</protein>
<proteinExistence type="predicted"/>
<dbReference type="SUPFAM" id="SSF48403">
    <property type="entry name" value="Ankyrin repeat"/>
    <property type="match status" value="1"/>
</dbReference>
<keyword evidence="1" id="KW-0040">ANK repeat</keyword>
<keyword evidence="3" id="KW-1185">Reference proteome</keyword>
<feature type="repeat" description="ANK" evidence="1">
    <location>
        <begin position="115"/>
        <end position="147"/>
    </location>
</feature>
<dbReference type="InterPro" id="IPR036770">
    <property type="entry name" value="Ankyrin_rpt-contain_sf"/>
</dbReference>
<organism evidence="2 3">
    <name type="scientific">Chitinivorax tropicus</name>
    <dbReference type="NCBI Taxonomy" id="714531"/>
    <lineage>
        <taxon>Bacteria</taxon>
        <taxon>Pseudomonadati</taxon>
        <taxon>Pseudomonadota</taxon>
        <taxon>Betaproteobacteria</taxon>
        <taxon>Chitinivorax</taxon>
    </lineage>
</organism>